<dbReference type="RefSeq" id="WP_073151336.1">
    <property type="nucleotide sequence ID" value="NZ_FQVL01000001.1"/>
</dbReference>
<dbReference type="Proteomes" id="UP000184476">
    <property type="component" value="Unassembled WGS sequence"/>
</dbReference>
<reference evidence="4 5" key="1">
    <citation type="submission" date="2016-11" db="EMBL/GenBank/DDBJ databases">
        <authorList>
            <person name="Jaros S."/>
            <person name="Januszkiewicz K."/>
            <person name="Wedrychowicz H."/>
        </authorList>
    </citation>
    <scope>NUCLEOTIDE SEQUENCE [LARGE SCALE GENOMIC DNA]</scope>
    <source>
        <strain evidence="4 5">DSM 44666</strain>
    </source>
</reference>
<accession>A0A1M4THC5</accession>
<dbReference type="AlphaFoldDB" id="A0A1M4THC5"/>
<gene>
    <name evidence="4" type="ORF">SAMN05444392_101468</name>
</gene>
<dbReference type="STRING" id="112248.SAMN05444392_101468"/>
<dbReference type="InterPro" id="IPR014239">
    <property type="entry name" value="YpeB_PepSY1-2"/>
</dbReference>
<proteinExistence type="predicted"/>
<keyword evidence="5" id="KW-1185">Reference proteome</keyword>
<evidence type="ECO:0000259" key="2">
    <source>
        <dbReference type="Pfam" id="PF14620"/>
    </source>
</evidence>
<evidence type="ECO:0000259" key="1">
    <source>
        <dbReference type="Pfam" id="PF03413"/>
    </source>
</evidence>
<dbReference type="EMBL" id="FQVL01000001">
    <property type="protein sequence ID" value="SHE43870.1"/>
    <property type="molecule type" value="Genomic_DNA"/>
</dbReference>
<name>A0A1M4THC5_9BACL</name>
<dbReference type="NCBIfam" id="TIGR02889">
    <property type="entry name" value="spore_YpeB"/>
    <property type="match status" value="1"/>
</dbReference>
<dbReference type="InterPro" id="IPR048402">
    <property type="entry name" value="YpeB_N"/>
</dbReference>
<protein>
    <submittedName>
        <fullName evidence="4">Spore germination protein</fullName>
    </submittedName>
</protein>
<feature type="domain" description="Sporulation protein YpeB N-terminal" evidence="3">
    <location>
        <begin position="30"/>
        <end position="165"/>
    </location>
</feature>
<dbReference type="Pfam" id="PF20769">
    <property type="entry name" value="YPEB_N"/>
    <property type="match status" value="1"/>
</dbReference>
<evidence type="ECO:0000259" key="3">
    <source>
        <dbReference type="Pfam" id="PF20769"/>
    </source>
</evidence>
<evidence type="ECO:0000313" key="4">
    <source>
        <dbReference type="EMBL" id="SHE43870.1"/>
    </source>
</evidence>
<dbReference type="Pfam" id="PF03413">
    <property type="entry name" value="PepSY"/>
    <property type="match status" value="1"/>
</dbReference>
<evidence type="ECO:0000313" key="5">
    <source>
        <dbReference type="Proteomes" id="UP000184476"/>
    </source>
</evidence>
<feature type="domain" description="PepSY" evidence="1">
    <location>
        <begin position="377"/>
        <end position="430"/>
    </location>
</feature>
<sequence>MYRRLAAILFPITAIAFIAVGVWGYQENQEKNSILIKAENQYQRAFHDLNNHVDKMQGEMGKALAVNSSKQMGESMNNVWRLAYSAQEDIGQLPLTLMPFDKAEEFVANIGRFAHQMSTRNLEKQPLDSAERKRLQALYQHSEQIRNGLGSLQNQVLNKNLRWMDVESALSTENKKMDNTIVDGFKKVNKTVEQYREVDWGPTVNNLHVQMREKYHKLKGPKVSSAEIKKRTAKLLGLKSTRDIRVTLNKKGDYQTYSSYWHKGKHEVNADWTVVGGHLVWMMKERPYAKNRLSNQQASLKALQFARNHGYGKMRIISHDRSGHAISLQMVHQIDQVLVYPEAISIKIALDNGEVIGVQADEFVFNRQSSIPTKPAVSEQEARKKVSRHVKVDRSNLAYIYNEAGQGVLCYEFLGRMQGKQYRVFINAKTLDEEMIERIEKAV</sequence>
<dbReference type="GO" id="GO:0009847">
    <property type="term" value="P:spore germination"/>
    <property type="evidence" value="ECO:0007669"/>
    <property type="project" value="InterPro"/>
</dbReference>
<dbReference type="Pfam" id="PF14620">
    <property type="entry name" value="YPEB_PepSY1-2"/>
    <property type="match status" value="1"/>
</dbReference>
<organism evidence="4 5">
    <name type="scientific">Seinonella peptonophila</name>
    <dbReference type="NCBI Taxonomy" id="112248"/>
    <lineage>
        <taxon>Bacteria</taxon>
        <taxon>Bacillati</taxon>
        <taxon>Bacillota</taxon>
        <taxon>Bacilli</taxon>
        <taxon>Bacillales</taxon>
        <taxon>Thermoactinomycetaceae</taxon>
        <taxon>Seinonella</taxon>
    </lineage>
</organism>
<dbReference type="InterPro" id="IPR025711">
    <property type="entry name" value="PepSY"/>
</dbReference>
<feature type="domain" description="Sporulation protein YpeB PepSY1 and PepSY2" evidence="2">
    <location>
        <begin position="183"/>
        <end position="368"/>
    </location>
</feature>
<dbReference type="OrthoDB" id="2372097at2"/>